<dbReference type="SMART" id="SM00387">
    <property type="entry name" value="HATPase_c"/>
    <property type="match status" value="1"/>
</dbReference>
<evidence type="ECO:0000256" key="1">
    <source>
        <dbReference type="ARBA" id="ARBA00000085"/>
    </source>
</evidence>
<protein>
    <recommendedName>
        <fullName evidence="2">histidine kinase</fullName>
        <ecNumber evidence="2">2.7.13.3</ecNumber>
    </recommendedName>
</protein>
<comment type="caution">
    <text evidence="9">The sequence shown here is derived from an EMBL/GenBank/DDBJ whole genome shotgun (WGS) entry which is preliminary data.</text>
</comment>
<dbReference type="CDD" id="cd00130">
    <property type="entry name" value="PAS"/>
    <property type="match status" value="2"/>
</dbReference>
<evidence type="ECO:0000259" key="8">
    <source>
        <dbReference type="PROSITE" id="PS50113"/>
    </source>
</evidence>
<dbReference type="Pfam" id="PF00512">
    <property type="entry name" value="HisKA"/>
    <property type="match status" value="1"/>
</dbReference>
<dbReference type="PANTHER" id="PTHR43065">
    <property type="entry name" value="SENSOR HISTIDINE KINASE"/>
    <property type="match status" value="1"/>
</dbReference>
<dbReference type="PROSITE" id="PS50109">
    <property type="entry name" value="HIS_KIN"/>
    <property type="match status" value="1"/>
</dbReference>
<dbReference type="Gene3D" id="3.40.50.2300">
    <property type="match status" value="1"/>
</dbReference>
<organism evidence="9 10">
    <name type="scientific">Stella humosa</name>
    <dbReference type="NCBI Taxonomy" id="94"/>
    <lineage>
        <taxon>Bacteria</taxon>
        <taxon>Pseudomonadati</taxon>
        <taxon>Pseudomonadota</taxon>
        <taxon>Alphaproteobacteria</taxon>
        <taxon>Rhodospirillales</taxon>
        <taxon>Stellaceae</taxon>
        <taxon>Stella</taxon>
    </lineage>
</organism>
<name>A0A3N1M884_9PROT</name>
<dbReference type="Gene3D" id="3.30.450.20">
    <property type="entry name" value="PAS domain"/>
    <property type="match status" value="2"/>
</dbReference>
<dbReference type="Pfam" id="PF00072">
    <property type="entry name" value="Response_reg"/>
    <property type="match status" value="1"/>
</dbReference>
<reference evidence="9 10" key="1">
    <citation type="submission" date="2018-11" db="EMBL/GenBank/DDBJ databases">
        <title>Genomic Encyclopedia of Type Strains, Phase IV (KMG-IV): sequencing the most valuable type-strain genomes for metagenomic binning, comparative biology and taxonomic classification.</title>
        <authorList>
            <person name="Goeker M."/>
        </authorList>
    </citation>
    <scope>NUCLEOTIDE SEQUENCE [LARGE SCALE GENOMIC DNA]</scope>
    <source>
        <strain evidence="9 10">DSM 5900</strain>
    </source>
</reference>
<accession>A0A3N1M884</accession>
<dbReference type="PROSITE" id="PS50113">
    <property type="entry name" value="PAC"/>
    <property type="match status" value="2"/>
</dbReference>
<dbReference type="InterPro" id="IPR005467">
    <property type="entry name" value="His_kinase_dom"/>
</dbReference>
<evidence type="ECO:0000256" key="3">
    <source>
        <dbReference type="ARBA" id="ARBA00022553"/>
    </source>
</evidence>
<dbReference type="EC" id="2.7.13.3" evidence="2"/>
<feature type="domain" description="PAS" evidence="7">
    <location>
        <begin position="5"/>
        <end position="78"/>
    </location>
</feature>
<dbReference type="Proteomes" id="UP000278222">
    <property type="component" value="Unassembled WGS sequence"/>
</dbReference>
<dbReference type="AlphaFoldDB" id="A0A3N1M884"/>
<dbReference type="PROSITE" id="PS50112">
    <property type="entry name" value="PAS"/>
    <property type="match status" value="2"/>
</dbReference>
<evidence type="ECO:0000259" key="6">
    <source>
        <dbReference type="PROSITE" id="PS50110"/>
    </source>
</evidence>
<feature type="modified residue" description="4-aspartylphosphate" evidence="4">
    <location>
        <position position="572"/>
    </location>
</feature>
<dbReference type="SMART" id="SM00448">
    <property type="entry name" value="REC"/>
    <property type="match status" value="1"/>
</dbReference>
<keyword evidence="10" id="KW-1185">Reference proteome</keyword>
<dbReference type="PANTHER" id="PTHR43065:SF49">
    <property type="entry name" value="HISTIDINE KINASE"/>
    <property type="match status" value="1"/>
</dbReference>
<feature type="domain" description="PAC" evidence="8">
    <location>
        <begin position="80"/>
        <end position="132"/>
    </location>
</feature>
<dbReference type="RefSeq" id="WP_197735814.1">
    <property type="nucleotide sequence ID" value="NZ_AP019700.1"/>
</dbReference>
<dbReference type="NCBIfam" id="TIGR00229">
    <property type="entry name" value="sensory_box"/>
    <property type="match status" value="2"/>
</dbReference>
<dbReference type="Gene3D" id="3.30.565.10">
    <property type="entry name" value="Histidine kinase-like ATPase, C-terminal domain"/>
    <property type="match status" value="1"/>
</dbReference>
<evidence type="ECO:0000259" key="5">
    <source>
        <dbReference type="PROSITE" id="PS50109"/>
    </source>
</evidence>
<dbReference type="InterPro" id="IPR035965">
    <property type="entry name" value="PAS-like_dom_sf"/>
</dbReference>
<feature type="domain" description="PAC" evidence="8">
    <location>
        <begin position="208"/>
        <end position="260"/>
    </location>
</feature>
<feature type="domain" description="Response regulatory" evidence="6">
    <location>
        <begin position="522"/>
        <end position="632"/>
    </location>
</feature>
<evidence type="ECO:0000313" key="10">
    <source>
        <dbReference type="Proteomes" id="UP000278222"/>
    </source>
</evidence>
<dbReference type="InterPro" id="IPR011006">
    <property type="entry name" value="CheY-like_superfamily"/>
</dbReference>
<gene>
    <name evidence="9" type="ORF">EDC65_1681</name>
</gene>
<dbReference type="InterPro" id="IPR036890">
    <property type="entry name" value="HATPase_C_sf"/>
</dbReference>
<dbReference type="EMBL" id="RJKX01000013">
    <property type="protein sequence ID" value="ROP99890.1"/>
    <property type="molecule type" value="Genomic_DNA"/>
</dbReference>
<feature type="domain" description="PAS" evidence="7">
    <location>
        <begin position="133"/>
        <end position="206"/>
    </location>
</feature>
<dbReference type="SMART" id="SM00388">
    <property type="entry name" value="HisKA"/>
    <property type="match status" value="1"/>
</dbReference>
<dbReference type="SMART" id="SM00091">
    <property type="entry name" value="PAS"/>
    <property type="match status" value="2"/>
</dbReference>
<sequence>MAATDDSRFRILIEAVVDYAIYSLDLGGRVASWNAGARRFKGYEEAEILGHHFSRFYVEEDRQAGLPARALETAAREGRFENEGWRVRKDGTRFWAHVVIDPIRAEDGALTGFAKITRDMTERWAVREQLRRSEEQFQLLVRGVSDYAIYMLDLAGHVTSWNLGAERINGYMPDEIIGQHFGRFYTAQDQAAGEPRLALETALRQGRYEREGWRVRKDGTRFMANVVIEPIRTEDGLLLGFAKVTRDITTRVEAQRTLAEAQEALFQAQKMEALGRLTGGVAHDFNNLLMVVLGSLDLLKRRLDGDARTGTLIENAIEAARRGAVLTQRMLAFSRRQELALEPVDLPTLMRDMAELVRRSIGPAVTVDFHVPPQLPAILADTNQLELAILNLAVNARDAMPEGGTIAIAAREEAVSRAMHGLEPGRYICISVADHGQGMDETTLRRATEPFFTTKGIGKGTGLGLPMVHGVAEQLGGTLHLSSRAGVGTVAEIWLPVAHGVKVPVVAAAAPVRPQAVARALHVLVVDDDRLVLANIVAMLEDLGHRTTSAASGAEAIAHLRAGTPFDLVLTDQAMPQMTGQQLAQAIAAARPDLPIVLASGFAELPADAIHLPRLAKPFTQAQLAAALAESMKAGMAVR</sequence>
<dbReference type="SMART" id="SM00086">
    <property type="entry name" value="PAC"/>
    <property type="match status" value="2"/>
</dbReference>
<dbReference type="InterPro" id="IPR001789">
    <property type="entry name" value="Sig_transdc_resp-reg_receiver"/>
</dbReference>
<dbReference type="InterPro" id="IPR036097">
    <property type="entry name" value="HisK_dim/P_sf"/>
</dbReference>
<dbReference type="PROSITE" id="PS50110">
    <property type="entry name" value="RESPONSE_REGULATORY"/>
    <property type="match status" value="1"/>
</dbReference>
<dbReference type="InterPro" id="IPR000014">
    <property type="entry name" value="PAS"/>
</dbReference>
<dbReference type="InterPro" id="IPR003661">
    <property type="entry name" value="HisK_dim/P_dom"/>
</dbReference>
<dbReference type="InterPro" id="IPR001610">
    <property type="entry name" value="PAC"/>
</dbReference>
<evidence type="ECO:0000256" key="4">
    <source>
        <dbReference type="PROSITE-ProRule" id="PRU00169"/>
    </source>
</evidence>
<dbReference type="SUPFAM" id="SSF47384">
    <property type="entry name" value="Homodimeric domain of signal transducing histidine kinase"/>
    <property type="match status" value="1"/>
</dbReference>
<comment type="catalytic activity">
    <reaction evidence="1">
        <text>ATP + protein L-histidine = ADP + protein N-phospho-L-histidine.</text>
        <dbReference type="EC" id="2.7.13.3"/>
    </reaction>
</comment>
<dbReference type="PRINTS" id="PR00344">
    <property type="entry name" value="BCTRLSENSOR"/>
</dbReference>
<evidence type="ECO:0000256" key="2">
    <source>
        <dbReference type="ARBA" id="ARBA00012438"/>
    </source>
</evidence>
<dbReference type="InterPro" id="IPR000700">
    <property type="entry name" value="PAS-assoc_C"/>
</dbReference>
<proteinExistence type="predicted"/>
<dbReference type="SUPFAM" id="SSF55874">
    <property type="entry name" value="ATPase domain of HSP90 chaperone/DNA topoisomerase II/histidine kinase"/>
    <property type="match status" value="1"/>
</dbReference>
<keyword evidence="3 4" id="KW-0597">Phosphoprotein</keyword>
<dbReference type="SUPFAM" id="SSF52172">
    <property type="entry name" value="CheY-like"/>
    <property type="match status" value="1"/>
</dbReference>
<dbReference type="SUPFAM" id="SSF55785">
    <property type="entry name" value="PYP-like sensor domain (PAS domain)"/>
    <property type="match status" value="2"/>
</dbReference>
<dbReference type="Gene3D" id="1.10.287.130">
    <property type="match status" value="1"/>
</dbReference>
<feature type="domain" description="Histidine kinase" evidence="5">
    <location>
        <begin position="280"/>
        <end position="499"/>
    </location>
</feature>
<evidence type="ECO:0000313" key="9">
    <source>
        <dbReference type="EMBL" id="ROP99890.1"/>
    </source>
</evidence>
<dbReference type="Pfam" id="PF13426">
    <property type="entry name" value="PAS_9"/>
    <property type="match status" value="2"/>
</dbReference>
<evidence type="ECO:0000259" key="7">
    <source>
        <dbReference type="PROSITE" id="PS50112"/>
    </source>
</evidence>
<dbReference type="InterPro" id="IPR004358">
    <property type="entry name" value="Sig_transdc_His_kin-like_C"/>
</dbReference>
<dbReference type="Pfam" id="PF02518">
    <property type="entry name" value="HATPase_c"/>
    <property type="match status" value="1"/>
</dbReference>
<dbReference type="InterPro" id="IPR003594">
    <property type="entry name" value="HATPase_dom"/>
</dbReference>
<dbReference type="GO" id="GO:0000155">
    <property type="term" value="F:phosphorelay sensor kinase activity"/>
    <property type="evidence" value="ECO:0007669"/>
    <property type="project" value="InterPro"/>
</dbReference>